<keyword evidence="1" id="KW-0784">Thiamine biosynthesis</keyword>
<dbReference type="RefSeq" id="WP_148898941.1">
    <property type="nucleotide sequence ID" value="NZ_VNHY01000002.1"/>
</dbReference>
<dbReference type="AlphaFoldDB" id="A0A5D3YKE0"/>
<dbReference type="InterPro" id="IPR027574">
    <property type="entry name" value="Thiaminase_II"/>
</dbReference>
<proteinExistence type="inferred from homology"/>
<dbReference type="NCBIfam" id="TIGR04306">
    <property type="entry name" value="salvage_TenA"/>
    <property type="match status" value="1"/>
</dbReference>
<dbReference type="OrthoDB" id="34166at2"/>
<keyword evidence="4" id="KW-1185">Reference proteome</keyword>
<name>A0A5D3YKE0_9BACT</name>
<protein>
    <recommendedName>
        <fullName evidence="1">Aminopyrimidine aminohydrolase</fullName>
        <ecNumber evidence="1">3.5.99.2</ecNumber>
    </recommendedName>
</protein>
<sequence length="224" mass="26145">MKFTDELWQEIESIYDRILKLPFIKELTDGTLPEEVFTFYLKQDTLYLSDYSRALSMAGIRSDSNEQARQFLEFATNAIDVERELHGEFYERLDAGNPLQKSPSCFAYTNFLLATATMKDNAVAIAALLPCFWIYREVGLHIYENAAPDNPYQDWIDTYAGEEFNEGVEKAITITNRVAEEEPKHRRQQMLHAFVRSSQMEWKFWDSAYEMEQWPHEPKSAVPA</sequence>
<feature type="domain" description="Thiaminase-2/PQQC" evidence="2">
    <location>
        <begin position="8"/>
        <end position="210"/>
    </location>
</feature>
<dbReference type="Pfam" id="PF03070">
    <property type="entry name" value="TENA_THI-4"/>
    <property type="match status" value="1"/>
</dbReference>
<gene>
    <name evidence="3" type="ORF">LX73_1616</name>
</gene>
<evidence type="ECO:0000259" key="2">
    <source>
        <dbReference type="Pfam" id="PF03070"/>
    </source>
</evidence>
<organism evidence="3 4">
    <name type="scientific">Fodinibius salinus</name>
    <dbReference type="NCBI Taxonomy" id="860790"/>
    <lineage>
        <taxon>Bacteria</taxon>
        <taxon>Pseudomonadati</taxon>
        <taxon>Balneolota</taxon>
        <taxon>Balneolia</taxon>
        <taxon>Balneolales</taxon>
        <taxon>Balneolaceae</taxon>
        <taxon>Fodinibius</taxon>
    </lineage>
</organism>
<dbReference type="CDD" id="cd19365">
    <property type="entry name" value="TenA_C-like"/>
    <property type="match status" value="1"/>
</dbReference>
<evidence type="ECO:0000256" key="1">
    <source>
        <dbReference type="RuleBase" id="RU363093"/>
    </source>
</evidence>
<dbReference type="EMBL" id="VNHY01000002">
    <property type="protein sequence ID" value="TYP93900.1"/>
    <property type="molecule type" value="Genomic_DNA"/>
</dbReference>
<keyword evidence="1" id="KW-0378">Hydrolase</keyword>
<reference evidence="3 4" key="1">
    <citation type="submission" date="2019-07" db="EMBL/GenBank/DDBJ databases">
        <title>Genomic Encyclopedia of Archaeal and Bacterial Type Strains, Phase II (KMG-II): from individual species to whole genera.</title>
        <authorList>
            <person name="Goeker M."/>
        </authorList>
    </citation>
    <scope>NUCLEOTIDE SEQUENCE [LARGE SCALE GENOMIC DNA]</scope>
    <source>
        <strain evidence="3 4">DSM 21935</strain>
    </source>
</reference>
<comment type="similarity">
    <text evidence="1">Belongs to the TenA family.</text>
</comment>
<dbReference type="GO" id="GO:0009229">
    <property type="term" value="P:thiamine diphosphate biosynthetic process"/>
    <property type="evidence" value="ECO:0007669"/>
    <property type="project" value="UniProtKB-UniPathway"/>
</dbReference>
<comment type="function">
    <text evidence="1">Catalyzes an amino-pyrimidine hydrolysis reaction at the C5' of the pyrimidine moiety of thiamine compounds, a reaction that is part of a thiamine salvage pathway.</text>
</comment>
<comment type="catalytic activity">
    <reaction evidence="1">
        <text>thiamine + H2O = 5-(2-hydroxyethyl)-4-methylthiazole + 4-amino-5-hydroxymethyl-2-methylpyrimidine + H(+)</text>
        <dbReference type="Rhea" id="RHEA:17509"/>
        <dbReference type="ChEBI" id="CHEBI:15377"/>
        <dbReference type="ChEBI" id="CHEBI:15378"/>
        <dbReference type="ChEBI" id="CHEBI:16892"/>
        <dbReference type="ChEBI" id="CHEBI:17957"/>
        <dbReference type="ChEBI" id="CHEBI:18385"/>
        <dbReference type="EC" id="3.5.99.2"/>
    </reaction>
</comment>
<dbReference type="PANTHER" id="PTHR43198">
    <property type="entry name" value="BIFUNCTIONAL TH2 PROTEIN"/>
    <property type="match status" value="1"/>
</dbReference>
<dbReference type="GO" id="GO:0009228">
    <property type="term" value="P:thiamine biosynthetic process"/>
    <property type="evidence" value="ECO:0007669"/>
    <property type="project" value="UniProtKB-KW"/>
</dbReference>
<comment type="caution">
    <text evidence="3">The sequence shown here is derived from an EMBL/GenBank/DDBJ whole genome shotgun (WGS) entry which is preliminary data.</text>
</comment>
<comment type="catalytic activity">
    <reaction evidence="1">
        <text>4-amino-5-aminomethyl-2-methylpyrimidine + H2O = 4-amino-5-hydroxymethyl-2-methylpyrimidine + NH4(+)</text>
        <dbReference type="Rhea" id="RHEA:31799"/>
        <dbReference type="ChEBI" id="CHEBI:15377"/>
        <dbReference type="ChEBI" id="CHEBI:16892"/>
        <dbReference type="ChEBI" id="CHEBI:28938"/>
        <dbReference type="ChEBI" id="CHEBI:63416"/>
        <dbReference type="EC" id="3.5.99.2"/>
    </reaction>
</comment>
<evidence type="ECO:0000313" key="4">
    <source>
        <dbReference type="Proteomes" id="UP000324595"/>
    </source>
</evidence>
<dbReference type="EC" id="3.5.99.2" evidence="1"/>
<dbReference type="InterPro" id="IPR004305">
    <property type="entry name" value="Thiaminase-2/PQQC"/>
</dbReference>
<dbReference type="GO" id="GO:0005829">
    <property type="term" value="C:cytosol"/>
    <property type="evidence" value="ECO:0007669"/>
    <property type="project" value="TreeGrafter"/>
</dbReference>
<comment type="pathway">
    <text evidence="1">Cofactor biosynthesis; thiamine diphosphate biosynthesis.</text>
</comment>
<evidence type="ECO:0000313" key="3">
    <source>
        <dbReference type="EMBL" id="TYP93900.1"/>
    </source>
</evidence>
<dbReference type="UniPathway" id="UPA00060"/>
<accession>A0A5D3YKE0</accession>
<dbReference type="SUPFAM" id="SSF48613">
    <property type="entry name" value="Heme oxygenase-like"/>
    <property type="match status" value="1"/>
</dbReference>
<dbReference type="InterPro" id="IPR016084">
    <property type="entry name" value="Haem_Oase-like_multi-hlx"/>
</dbReference>
<dbReference type="InterPro" id="IPR050967">
    <property type="entry name" value="Thiamine_Salvage_TenA"/>
</dbReference>
<dbReference type="PANTHER" id="PTHR43198:SF2">
    <property type="entry name" value="SI:CH1073-67J19.1-RELATED"/>
    <property type="match status" value="1"/>
</dbReference>
<dbReference type="GO" id="GO:0050334">
    <property type="term" value="F:thiaminase activity"/>
    <property type="evidence" value="ECO:0007669"/>
    <property type="project" value="UniProtKB-EC"/>
</dbReference>
<dbReference type="Gene3D" id="1.20.910.10">
    <property type="entry name" value="Heme oxygenase-like"/>
    <property type="match status" value="1"/>
</dbReference>
<dbReference type="Proteomes" id="UP000324595">
    <property type="component" value="Unassembled WGS sequence"/>
</dbReference>